<name>A0A1M5ILF6_9FLAO</name>
<dbReference type="AlphaFoldDB" id="A0A1M5ILF6"/>
<keyword evidence="1" id="KW-0812">Transmembrane</keyword>
<accession>A0A1M5ILF6</accession>
<dbReference type="Proteomes" id="UP000184071">
    <property type="component" value="Unassembled WGS sequence"/>
</dbReference>
<evidence type="ECO:0008006" key="4">
    <source>
        <dbReference type="Google" id="ProtNLM"/>
    </source>
</evidence>
<protein>
    <recommendedName>
        <fullName evidence="4">DUF2946 domain-containing protein</fullName>
    </recommendedName>
</protein>
<keyword evidence="3" id="KW-1185">Reference proteome</keyword>
<evidence type="ECO:0000256" key="1">
    <source>
        <dbReference type="SAM" id="Phobius"/>
    </source>
</evidence>
<dbReference type="STRING" id="370979.SAMN05443663_102434"/>
<evidence type="ECO:0000313" key="3">
    <source>
        <dbReference type="Proteomes" id="UP000184071"/>
    </source>
</evidence>
<sequence>MQQCCVYLCDIKAFKYFGQKYHGMKKKIVVVNFFMSFTVLFAMLFQTVHSYEHILKQASEIHCEHKYTAGQKQITHSHSVDANCHICHFAFSTFIPNSFQAVSFHKITVETSYKFFYSKVYTAFFKGSLFALRAPPPFI</sequence>
<keyword evidence="1" id="KW-1133">Transmembrane helix</keyword>
<keyword evidence="1" id="KW-0472">Membrane</keyword>
<proteinExistence type="predicted"/>
<dbReference type="EMBL" id="FQWC01000002">
    <property type="protein sequence ID" value="SHG28879.1"/>
    <property type="molecule type" value="Genomic_DNA"/>
</dbReference>
<gene>
    <name evidence="2" type="ORF">SAMN05443663_102434</name>
</gene>
<feature type="transmembrane region" description="Helical" evidence="1">
    <location>
        <begin position="28"/>
        <end position="48"/>
    </location>
</feature>
<organism evidence="2 3">
    <name type="scientific">Flavobacterium defluvii</name>
    <dbReference type="NCBI Taxonomy" id="370979"/>
    <lineage>
        <taxon>Bacteria</taxon>
        <taxon>Pseudomonadati</taxon>
        <taxon>Bacteroidota</taxon>
        <taxon>Flavobacteriia</taxon>
        <taxon>Flavobacteriales</taxon>
        <taxon>Flavobacteriaceae</taxon>
        <taxon>Flavobacterium</taxon>
    </lineage>
</organism>
<evidence type="ECO:0000313" key="2">
    <source>
        <dbReference type="EMBL" id="SHG28879.1"/>
    </source>
</evidence>
<reference evidence="3" key="1">
    <citation type="submission" date="2016-11" db="EMBL/GenBank/DDBJ databases">
        <authorList>
            <person name="Varghese N."/>
            <person name="Submissions S."/>
        </authorList>
    </citation>
    <scope>NUCLEOTIDE SEQUENCE [LARGE SCALE GENOMIC DNA]</scope>
    <source>
        <strain evidence="3">DSM 17963</strain>
    </source>
</reference>